<feature type="non-terminal residue" evidence="1">
    <location>
        <position position="1"/>
    </location>
</feature>
<dbReference type="AlphaFoldDB" id="A0A3B0S9A4"/>
<proteinExistence type="predicted"/>
<evidence type="ECO:0000313" key="1">
    <source>
        <dbReference type="EMBL" id="VAW01628.1"/>
    </source>
</evidence>
<organism evidence="1">
    <name type="scientific">hydrothermal vent metagenome</name>
    <dbReference type="NCBI Taxonomy" id="652676"/>
    <lineage>
        <taxon>unclassified sequences</taxon>
        <taxon>metagenomes</taxon>
        <taxon>ecological metagenomes</taxon>
    </lineage>
</organism>
<gene>
    <name evidence="1" type="ORF">MNBD_ACTINO02-2004</name>
</gene>
<sequence>RWILATLESPNVTRLSRSDRILVIDTLEDEQWVVDTFARFAFIS</sequence>
<accession>A0A3B0S9A4</accession>
<reference evidence="1" key="1">
    <citation type="submission" date="2018-06" db="EMBL/GenBank/DDBJ databases">
        <authorList>
            <person name="Zhirakovskaya E."/>
        </authorList>
    </citation>
    <scope>NUCLEOTIDE SEQUENCE</scope>
</reference>
<protein>
    <submittedName>
        <fullName evidence="1">Uncharacterized protein</fullName>
    </submittedName>
</protein>
<name>A0A3B0S9A4_9ZZZZ</name>
<dbReference type="EMBL" id="UOEK01000216">
    <property type="protein sequence ID" value="VAW01628.1"/>
    <property type="molecule type" value="Genomic_DNA"/>
</dbReference>